<proteinExistence type="predicted"/>
<sequence>MFLAGIEDELTYRLKLNAASLLSSNFEEFESEMEFFGLLYGLRSQIIHGTPNWKISNKSTTKYKKFISHFQLKGLSELYSLENPYNMRVLEYNLKLQLYQKMCKILKLLIKGDIDYKCSFKNAGFLKEFLKKYKSILR</sequence>
<dbReference type="Proteomes" id="UP001208689">
    <property type="component" value="Chromosome"/>
</dbReference>
<name>A0ABY6HYN1_9ARCH</name>
<evidence type="ECO:0008006" key="3">
    <source>
        <dbReference type="Google" id="ProtNLM"/>
    </source>
</evidence>
<protein>
    <recommendedName>
        <fullName evidence="3">Apea-like HEPN domain-containing protein</fullName>
    </recommendedName>
</protein>
<dbReference type="EMBL" id="CP104013">
    <property type="protein sequence ID" value="UYP48615.1"/>
    <property type="molecule type" value="Genomic_DNA"/>
</dbReference>
<accession>A0ABY6HYN1</accession>
<gene>
    <name evidence="1" type="ORF">NEF87_004900</name>
</gene>
<evidence type="ECO:0000313" key="1">
    <source>
        <dbReference type="EMBL" id="UYP48615.1"/>
    </source>
</evidence>
<evidence type="ECO:0000313" key="2">
    <source>
        <dbReference type="Proteomes" id="UP001208689"/>
    </source>
</evidence>
<organism evidence="1 2">
    <name type="scientific">Candidatus Lokiarchaeum ossiferum</name>
    <dbReference type="NCBI Taxonomy" id="2951803"/>
    <lineage>
        <taxon>Archaea</taxon>
        <taxon>Promethearchaeati</taxon>
        <taxon>Promethearchaeota</taxon>
        <taxon>Promethearchaeia</taxon>
        <taxon>Promethearchaeales</taxon>
        <taxon>Promethearchaeaceae</taxon>
        <taxon>Candidatus Lokiarchaeum</taxon>
    </lineage>
</organism>
<reference evidence="1" key="1">
    <citation type="submission" date="2022-09" db="EMBL/GenBank/DDBJ databases">
        <title>Actin cytoskeleton and complex cell architecture in an #Asgard archaeon.</title>
        <authorList>
            <person name="Ponce Toledo R.I."/>
            <person name="Schleper C."/>
            <person name="Rodrigues Oliveira T."/>
            <person name="Wollweber F."/>
            <person name="Xu J."/>
            <person name="Rittmann S."/>
            <person name="Klingl A."/>
            <person name="Pilhofer M."/>
        </authorList>
    </citation>
    <scope>NUCLEOTIDE SEQUENCE</scope>
    <source>
        <strain evidence="1">B-35</strain>
    </source>
</reference>
<keyword evidence="2" id="KW-1185">Reference proteome</keyword>